<dbReference type="VEuPathDB" id="AmoebaDB:ACA1_329120"/>
<evidence type="ECO:0000313" key="1">
    <source>
        <dbReference type="EMBL" id="ELR12546.1"/>
    </source>
</evidence>
<accession>L8GK37</accession>
<dbReference type="InterPro" id="IPR037175">
    <property type="entry name" value="KFase_sf"/>
</dbReference>
<dbReference type="GO" id="GO:0019441">
    <property type="term" value="P:L-tryptophan catabolic process to kynurenine"/>
    <property type="evidence" value="ECO:0007669"/>
    <property type="project" value="InterPro"/>
</dbReference>
<protein>
    <submittedName>
        <fullName evidence="1">Uncharacterized protein</fullName>
    </submittedName>
</protein>
<dbReference type="RefSeq" id="XP_004334559.1">
    <property type="nucleotide sequence ID" value="XM_004334511.1"/>
</dbReference>
<sequence>MERGGRLLGYDELQGRQPPGSAWGLWVAEDDEPDEVGTLHLAADPLRLRQAALLVSSGKVFSLNWRLELPDPPLFGRALIQHTIIPSARSGGHNDQIDAFNPQASTQWDGLSHFPHQTHGFYNGGTRLGIEKWARRGIAGRLVLIDFERWIAAREREQNGRARPQHGYAWAGMAQGEDSLRFLWDQHFAAVAADCPSFER</sequence>
<dbReference type="GeneID" id="14913062"/>
<name>L8GK37_ACACF</name>
<gene>
    <name evidence="1" type="ORF">ACA1_329120</name>
</gene>
<dbReference type="GO" id="GO:0004061">
    <property type="term" value="F:arylformamidase activity"/>
    <property type="evidence" value="ECO:0007669"/>
    <property type="project" value="InterPro"/>
</dbReference>
<dbReference type="PANTHER" id="PTHR34861">
    <property type="match status" value="1"/>
</dbReference>
<dbReference type="Proteomes" id="UP000011083">
    <property type="component" value="Unassembled WGS sequence"/>
</dbReference>
<dbReference type="EMBL" id="KB008108">
    <property type="protein sequence ID" value="ELR12546.1"/>
    <property type="molecule type" value="Genomic_DNA"/>
</dbReference>
<dbReference type="AlphaFoldDB" id="L8GK37"/>
<dbReference type="Gene3D" id="3.50.30.50">
    <property type="entry name" value="Putative cyclase"/>
    <property type="match status" value="1"/>
</dbReference>
<organism evidence="1 2">
    <name type="scientific">Acanthamoeba castellanii (strain ATCC 30010 / Neff)</name>
    <dbReference type="NCBI Taxonomy" id="1257118"/>
    <lineage>
        <taxon>Eukaryota</taxon>
        <taxon>Amoebozoa</taxon>
        <taxon>Discosea</taxon>
        <taxon>Longamoebia</taxon>
        <taxon>Centramoebida</taxon>
        <taxon>Acanthamoebidae</taxon>
        <taxon>Acanthamoeba</taxon>
    </lineage>
</organism>
<dbReference type="OrthoDB" id="5396at2759"/>
<reference evidence="1 2" key="1">
    <citation type="journal article" date="2013" name="Genome Biol.">
        <title>Genome of Acanthamoeba castellanii highlights extensive lateral gene transfer and early evolution of tyrosine kinase signaling.</title>
        <authorList>
            <person name="Clarke M."/>
            <person name="Lohan A.J."/>
            <person name="Liu B."/>
            <person name="Lagkouvardos I."/>
            <person name="Roy S."/>
            <person name="Zafar N."/>
            <person name="Bertelli C."/>
            <person name="Schilde C."/>
            <person name="Kianianmomeni A."/>
            <person name="Burglin T.R."/>
            <person name="Frech C."/>
            <person name="Turcotte B."/>
            <person name="Kopec K.O."/>
            <person name="Synnott J.M."/>
            <person name="Choo C."/>
            <person name="Paponov I."/>
            <person name="Finkler A."/>
            <person name="Soon Heng Tan C."/>
            <person name="Hutchins A.P."/>
            <person name="Weinmeier T."/>
            <person name="Rattei T."/>
            <person name="Chu J.S."/>
            <person name="Gimenez G."/>
            <person name="Irimia M."/>
            <person name="Rigden D.J."/>
            <person name="Fitzpatrick D.A."/>
            <person name="Lorenzo-Morales J."/>
            <person name="Bateman A."/>
            <person name="Chiu C.H."/>
            <person name="Tang P."/>
            <person name="Hegemann P."/>
            <person name="Fromm H."/>
            <person name="Raoult D."/>
            <person name="Greub G."/>
            <person name="Miranda-Saavedra D."/>
            <person name="Chen N."/>
            <person name="Nash P."/>
            <person name="Ginger M.L."/>
            <person name="Horn M."/>
            <person name="Schaap P."/>
            <person name="Caler L."/>
            <person name="Loftus B."/>
        </authorList>
    </citation>
    <scope>NUCLEOTIDE SEQUENCE [LARGE SCALE GENOMIC DNA]</scope>
    <source>
        <strain evidence="1 2">Neff</strain>
    </source>
</reference>
<proteinExistence type="predicted"/>
<evidence type="ECO:0000313" key="2">
    <source>
        <dbReference type="Proteomes" id="UP000011083"/>
    </source>
</evidence>
<keyword evidence="2" id="KW-1185">Reference proteome</keyword>
<dbReference type="KEGG" id="acan:ACA1_329120"/>
<dbReference type="STRING" id="1257118.L8GK37"/>
<dbReference type="PANTHER" id="PTHR34861:SF11">
    <property type="entry name" value="CYCLASE"/>
    <property type="match status" value="1"/>
</dbReference>